<accession>A0A1T2KXW2</accession>
<protein>
    <recommendedName>
        <fullName evidence="2">hydroxymethylpyrimidine kinase</fullName>
        <ecNumber evidence="2">2.7.1.49</ecNumber>
    </recommendedName>
</protein>
<dbReference type="GO" id="GO:0009228">
    <property type="term" value="P:thiamine biosynthetic process"/>
    <property type="evidence" value="ECO:0007669"/>
    <property type="project" value="InterPro"/>
</dbReference>
<dbReference type="EMBL" id="MPRJ01000005">
    <property type="protein sequence ID" value="OOZ37644.1"/>
    <property type="molecule type" value="Genomic_DNA"/>
</dbReference>
<sequence>MQNRDLPVVLSIAGHDPGGGAGIQADIETIGALGGLPASVITCLTVQDTVNVERIAPVEPTLVEEQLECILQDYQVGAIKIGLLGDARIASIIGAVLRRHPRVPLVLDPVLAAGGGKEMTRKGLIDAMQYDLFPLVSLITPNSEEARRLTGEQDLAACAEQLLHRGIDAVLITGTHEESEEVINQLYRPGLGTLALSWPRLHGSYHGSGCTLASAIATILALGTPLEEAVEQGQQLTWDALNHATHPGRGQAIPHRRL</sequence>
<keyword evidence="5" id="KW-1185">Reference proteome</keyword>
<dbReference type="Proteomes" id="UP000190896">
    <property type="component" value="Unassembled WGS sequence"/>
</dbReference>
<evidence type="ECO:0000256" key="2">
    <source>
        <dbReference type="ARBA" id="ARBA00012135"/>
    </source>
</evidence>
<comment type="caution">
    <text evidence="4">The sequence shown here is derived from an EMBL/GenBank/DDBJ whole genome shotgun (WGS) entry which is preliminary data.</text>
</comment>
<dbReference type="Gene3D" id="3.40.1190.20">
    <property type="match status" value="1"/>
</dbReference>
<dbReference type="RefSeq" id="WP_078485718.1">
    <property type="nucleotide sequence ID" value="NZ_MPRJ01000005.1"/>
</dbReference>
<feature type="domain" description="Pyridoxamine kinase/Phosphomethylpyrimidine kinase" evidence="3">
    <location>
        <begin position="16"/>
        <end position="251"/>
    </location>
</feature>
<comment type="pathway">
    <text evidence="1">Cofactor biosynthesis; thiamine diphosphate biosynthesis.</text>
</comment>
<dbReference type="AlphaFoldDB" id="A0A1T2KXW2"/>
<dbReference type="GO" id="GO:0008902">
    <property type="term" value="F:hydroxymethylpyrimidine kinase activity"/>
    <property type="evidence" value="ECO:0007669"/>
    <property type="project" value="UniProtKB-EC"/>
</dbReference>
<dbReference type="EC" id="2.7.1.49" evidence="2"/>
<dbReference type="InterPro" id="IPR029056">
    <property type="entry name" value="Ribokinase-like"/>
</dbReference>
<organism evidence="4 5">
    <name type="scientific">Solemya velesiana gill symbiont</name>
    <dbReference type="NCBI Taxonomy" id="1918948"/>
    <lineage>
        <taxon>Bacteria</taxon>
        <taxon>Pseudomonadati</taxon>
        <taxon>Pseudomonadota</taxon>
        <taxon>Gammaproteobacteria</taxon>
        <taxon>sulfur-oxidizing symbionts</taxon>
    </lineage>
</organism>
<reference evidence="4 5" key="1">
    <citation type="submission" date="2016-11" db="EMBL/GenBank/DDBJ databases">
        <title>Mixed transmission modes and dynamic genome evolution in an obligate animal-bacterial symbiosis.</title>
        <authorList>
            <person name="Russell S.L."/>
            <person name="Corbett-Detig R.B."/>
            <person name="Cavanaugh C.M."/>
        </authorList>
    </citation>
    <scope>NUCLEOTIDE SEQUENCE [LARGE SCALE GENOMIC DNA]</scope>
    <source>
        <strain evidence="4">Se-Cadez</strain>
    </source>
</reference>
<evidence type="ECO:0000313" key="4">
    <source>
        <dbReference type="EMBL" id="OOZ37644.1"/>
    </source>
</evidence>
<dbReference type="UniPathway" id="UPA00060">
    <property type="reaction ID" value="UER00138"/>
</dbReference>
<evidence type="ECO:0000313" key="5">
    <source>
        <dbReference type="Proteomes" id="UP000190896"/>
    </source>
</evidence>
<dbReference type="OrthoDB" id="9810880at2"/>
<evidence type="ECO:0000256" key="1">
    <source>
        <dbReference type="ARBA" id="ARBA00004948"/>
    </source>
</evidence>
<dbReference type="PANTHER" id="PTHR20858:SF17">
    <property type="entry name" value="HYDROXYMETHYLPYRIMIDINE_PHOSPHOMETHYLPYRIMIDINE KINASE THI20-RELATED"/>
    <property type="match status" value="1"/>
</dbReference>
<dbReference type="InterPro" id="IPR013749">
    <property type="entry name" value="PM/HMP-P_kinase-1"/>
</dbReference>
<dbReference type="Pfam" id="PF08543">
    <property type="entry name" value="Phos_pyr_kin"/>
    <property type="match status" value="1"/>
</dbReference>
<dbReference type="PANTHER" id="PTHR20858">
    <property type="entry name" value="PHOSPHOMETHYLPYRIMIDINE KINASE"/>
    <property type="match status" value="1"/>
</dbReference>
<dbReference type="GO" id="GO:0005829">
    <property type="term" value="C:cytosol"/>
    <property type="evidence" value="ECO:0007669"/>
    <property type="project" value="TreeGrafter"/>
</dbReference>
<gene>
    <name evidence="4" type="ORF">BOW51_01280</name>
</gene>
<evidence type="ECO:0000259" key="3">
    <source>
        <dbReference type="Pfam" id="PF08543"/>
    </source>
</evidence>
<proteinExistence type="predicted"/>
<dbReference type="GO" id="GO:0009229">
    <property type="term" value="P:thiamine diphosphate biosynthetic process"/>
    <property type="evidence" value="ECO:0007669"/>
    <property type="project" value="UniProtKB-UniPathway"/>
</dbReference>
<dbReference type="InterPro" id="IPR004399">
    <property type="entry name" value="HMP/HMP-P_kinase_dom"/>
</dbReference>
<dbReference type="SUPFAM" id="SSF53613">
    <property type="entry name" value="Ribokinase-like"/>
    <property type="match status" value="1"/>
</dbReference>
<name>A0A1T2KXW2_9GAMM</name>
<dbReference type="CDD" id="cd01169">
    <property type="entry name" value="HMPP_kinase"/>
    <property type="match status" value="1"/>
</dbReference>
<dbReference type="GO" id="GO:0008972">
    <property type="term" value="F:phosphomethylpyrimidine kinase activity"/>
    <property type="evidence" value="ECO:0007669"/>
    <property type="project" value="InterPro"/>
</dbReference>